<name>A0ACC7NRK4_9BACL</name>
<proteinExistence type="predicted"/>
<reference evidence="1" key="1">
    <citation type="submission" date="2024-12" db="EMBL/GenBank/DDBJ databases">
        <authorList>
            <person name="Wu N."/>
        </authorList>
    </citation>
    <scope>NUCLEOTIDE SEQUENCE</scope>
    <source>
        <strain evidence="1">P15</strain>
    </source>
</reference>
<gene>
    <name evidence="1" type="ORF">ACI1P1_02970</name>
</gene>
<sequence>MKWLIIALREIKLGMRNPWAYSFMVLFACFTLAIVLIQSNSGLEGYTHGTGSLLNLILYLLPLMTLLLGSFAVTAEKEEGGWRLLSVYSLSGWQLLLGKYVGLCLVMFTVVGAGFGLSGLIGGILGRNFSLSLLAFFYFSSLALVFIFLGVAVFAGTLAKGRWHALTISVGIWFVLVLAWPTLLIAVLGFLPYPAIKPALQVMSFLNPAEMVRIFMVTRMGGGASFGPEYAGWIGWMQGAGGLAGFAGAGLAWIACTLLAGTVVWERRRYE</sequence>
<dbReference type="Proteomes" id="UP001631969">
    <property type="component" value="Unassembled WGS sequence"/>
</dbReference>
<accession>A0ACC7NRK4</accession>
<organism evidence="1 2">
    <name type="scientific">Paenibacillus mesotrionivorans</name>
    <dbReference type="NCBI Taxonomy" id="3160968"/>
    <lineage>
        <taxon>Bacteria</taxon>
        <taxon>Bacillati</taxon>
        <taxon>Bacillota</taxon>
        <taxon>Bacilli</taxon>
        <taxon>Bacillales</taxon>
        <taxon>Paenibacillaceae</taxon>
        <taxon>Paenibacillus</taxon>
    </lineage>
</organism>
<protein>
    <submittedName>
        <fullName evidence="1">ABC transporter permease</fullName>
    </submittedName>
</protein>
<comment type="caution">
    <text evidence="1">The sequence shown here is derived from an EMBL/GenBank/DDBJ whole genome shotgun (WGS) entry which is preliminary data.</text>
</comment>
<evidence type="ECO:0000313" key="2">
    <source>
        <dbReference type="Proteomes" id="UP001631969"/>
    </source>
</evidence>
<dbReference type="EMBL" id="JBJURJ010000002">
    <property type="protein sequence ID" value="MFM9327253.1"/>
    <property type="molecule type" value="Genomic_DNA"/>
</dbReference>
<evidence type="ECO:0000313" key="1">
    <source>
        <dbReference type="EMBL" id="MFM9327253.1"/>
    </source>
</evidence>
<keyword evidence="2" id="KW-1185">Reference proteome</keyword>